<gene>
    <name evidence="3" type="ORF">EMPS_10778</name>
</gene>
<dbReference type="AlphaFoldDB" id="A0A9P3HKI8"/>
<reference evidence="3" key="1">
    <citation type="submission" date="2021-11" db="EMBL/GenBank/DDBJ databases">
        <authorList>
            <person name="Herlambang A."/>
            <person name="Guo Y."/>
            <person name="Takashima Y."/>
            <person name="Nishizawa T."/>
        </authorList>
    </citation>
    <scope>NUCLEOTIDE SEQUENCE</scope>
    <source>
        <strain evidence="3">E1425</strain>
    </source>
</reference>
<name>A0A9P3HKI8_9FUNG</name>
<keyword evidence="4" id="KW-1185">Reference proteome</keyword>
<feature type="compositionally biased region" description="Polar residues" evidence="1">
    <location>
        <begin position="250"/>
        <end position="259"/>
    </location>
</feature>
<dbReference type="Proteomes" id="UP000827284">
    <property type="component" value="Unassembled WGS sequence"/>
</dbReference>
<sequence>MSVIFLHRLRIAVAFFAFLTGVALIVFTAYWISYWGVADYNGYLLDWEQSARLTITPLIFITYLYTILRSKRRNLVHKGVRAFWCLLLSILALYLSLSAIDKLNGQFSCISPIPPLCASLRSSYVLMAICGFLMLAEIPLTVKLDHGPLPPKEVVMVVPPQTVMPMPYMYAPPMQQQQPSPYQPYPQQPGFYPPGQQPPPTAGRYPPNQPESFTAYGMAQQKFEDQYHQNLQAQQPNPYQQQQQQSLPQTPGSMVTTMPQPGGQPIVPYPSPGASVAVSPVLPVGGYGTPPEAHSPVAYAH</sequence>
<keyword evidence="2" id="KW-0472">Membrane</keyword>
<feature type="region of interest" description="Disordered" evidence="1">
    <location>
        <begin position="233"/>
        <end position="301"/>
    </location>
</feature>
<feature type="transmembrane region" description="Helical" evidence="2">
    <location>
        <begin position="12"/>
        <end position="31"/>
    </location>
</feature>
<feature type="transmembrane region" description="Helical" evidence="2">
    <location>
        <begin position="51"/>
        <end position="68"/>
    </location>
</feature>
<protein>
    <submittedName>
        <fullName evidence="3">Uncharacterized protein</fullName>
    </submittedName>
</protein>
<feature type="compositionally biased region" description="Low complexity" evidence="1">
    <location>
        <begin position="233"/>
        <end position="249"/>
    </location>
</feature>
<keyword evidence="2" id="KW-1133">Transmembrane helix</keyword>
<evidence type="ECO:0000313" key="3">
    <source>
        <dbReference type="EMBL" id="GJJ78419.1"/>
    </source>
</evidence>
<comment type="caution">
    <text evidence="3">The sequence shown here is derived from an EMBL/GenBank/DDBJ whole genome shotgun (WGS) entry which is preliminary data.</text>
</comment>
<reference evidence="3" key="2">
    <citation type="journal article" date="2022" name="Microbiol. Resour. Announc.">
        <title>Whole-Genome Sequence of Entomortierella parvispora E1425, a Mucoromycotan Fungus Associated with Burkholderiaceae-Related Endosymbiotic Bacteria.</title>
        <authorList>
            <person name="Herlambang A."/>
            <person name="Guo Y."/>
            <person name="Takashima Y."/>
            <person name="Narisawa K."/>
            <person name="Ohta H."/>
            <person name="Nishizawa T."/>
        </authorList>
    </citation>
    <scope>NUCLEOTIDE SEQUENCE</scope>
    <source>
        <strain evidence="3">E1425</strain>
    </source>
</reference>
<evidence type="ECO:0000256" key="2">
    <source>
        <dbReference type="SAM" id="Phobius"/>
    </source>
</evidence>
<feature type="region of interest" description="Disordered" evidence="1">
    <location>
        <begin position="175"/>
        <end position="213"/>
    </location>
</feature>
<feature type="transmembrane region" description="Helical" evidence="2">
    <location>
        <begin position="80"/>
        <end position="100"/>
    </location>
</feature>
<evidence type="ECO:0000313" key="4">
    <source>
        <dbReference type="Proteomes" id="UP000827284"/>
    </source>
</evidence>
<dbReference type="EMBL" id="BQFW01000015">
    <property type="protein sequence ID" value="GJJ78419.1"/>
    <property type="molecule type" value="Genomic_DNA"/>
</dbReference>
<evidence type="ECO:0000256" key="1">
    <source>
        <dbReference type="SAM" id="MobiDB-lite"/>
    </source>
</evidence>
<dbReference type="OrthoDB" id="2441444at2759"/>
<accession>A0A9P3HKI8</accession>
<feature type="compositionally biased region" description="Pro residues" evidence="1">
    <location>
        <begin position="181"/>
        <end position="201"/>
    </location>
</feature>
<proteinExistence type="predicted"/>
<keyword evidence="2" id="KW-0812">Transmembrane</keyword>
<organism evidence="3 4">
    <name type="scientific">Entomortierella parvispora</name>
    <dbReference type="NCBI Taxonomy" id="205924"/>
    <lineage>
        <taxon>Eukaryota</taxon>
        <taxon>Fungi</taxon>
        <taxon>Fungi incertae sedis</taxon>
        <taxon>Mucoromycota</taxon>
        <taxon>Mortierellomycotina</taxon>
        <taxon>Mortierellomycetes</taxon>
        <taxon>Mortierellales</taxon>
        <taxon>Mortierellaceae</taxon>
        <taxon>Entomortierella</taxon>
    </lineage>
</organism>